<dbReference type="GO" id="GO:0016020">
    <property type="term" value="C:membrane"/>
    <property type="evidence" value="ECO:0007669"/>
    <property type="project" value="GOC"/>
</dbReference>
<protein>
    <recommendedName>
        <fullName evidence="3">Glycosyltransferase</fullName>
    </recommendedName>
</protein>
<dbReference type="PANTHER" id="PTHR32385:SF15">
    <property type="entry name" value="INOSITOL PHOSPHOCERAMIDE MANNOSYLTRANSFERASE 1"/>
    <property type="match status" value="1"/>
</dbReference>
<sequence length="223" mass="26901">MTKIPKQIIQTSIYKQPQYVIDMLKYHAPDWEYKHFTDKEIVQYFINHPIPEFPNIINRFWKIKRGEHKADLFRYYILYNEGGVYIDSDAMLKQNLDNIAKEYEYFSVNSYLEGTVFQGFLGAMPHNQIIYKALKDVYEINNDYLTEHYYVLTSNMYLFVHNNLYDFEYKLYRELKSDHEKACTVNDKNEIILIHYWKDKVIPNILDTKTSDEMRENSLSAHI</sequence>
<dbReference type="SUPFAM" id="SSF53448">
    <property type="entry name" value="Nucleotide-diphospho-sugar transferases"/>
    <property type="match status" value="1"/>
</dbReference>
<dbReference type="InterPro" id="IPR051706">
    <property type="entry name" value="Glycosyltransferase_domain"/>
</dbReference>
<dbReference type="Gene3D" id="3.90.550.20">
    <property type="match status" value="1"/>
</dbReference>
<evidence type="ECO:0000313" key="2">
    <source>
        <dbReference type="EMBL" id="QHU32779.1"/>
    </source>
</evidence>
<dbReference type="InterPro" id="IPR029044">
    <property type="entry name" value="Nucleotide-diphossugar_trans"/>
</dbReference>
<reference evidence="2" key="1">
    <citation type="journal article" date="2020" name="Nature">
        <title>Giant virus diversity and host interactions through global metagenomics.</title>
        <authorList>
            <person name="Schulz F."/>
            <person name="Roux S."/>
            <person name="Paez-Espino D."/>
            <person name="Jungbluth S."/>
            <person name="Walsh D.A."/>
            <person name="Denef V.J."/>
            <person name="McMahon K.D."/>
            <person name="Konstantinidis K.T."/>
            <person name="Eloe-Fadrosh E.A."/>
            <person name="Kyrpides N.C."/>
            <person name="Woyke T."/>
        </authorList>
    </citation>
    <scope>NUCLEOTIDE SEQUENCE</scope>
    <source>
        <strain evidence="2">GVMAG-M-3300027969-2</strain>
    </source>
</reference>
<proteinExistence type="predicted"/>
<dbReference type="GO" id="GO:0051999">
    <property type="term" value="P:mannosyl-inositol phosphorylceramide biosynthetic process"/>
    <property type="evidence" value="ECO:0007669"/>
    <property type="project" value="TreeGrafter"/>
</dbReference>
<dbReference type="PANTHER" id="PTHR32385">
    <property type="entry name" value="MANNOSYL PHOSPHORYLINOSITOL CERAMIDE SYNTHASE"/>
    <property type="match status" value="1"/>
</dbReference>
<organism evidence="2">
    <name type="scientific">viral metagenome</name>
    <dbReference type="NCBI Taxonomy" id="1070528"/>
    <lineage>
        <taxon>unclassified sequences</taxon>
        <taxon>metagenomes</taxon>
        <taxon>organismal metagenomes</taxon>
    </lineage>
</organism>
<evidence type="ECO:0000256" key="1">
    <source>
        <dbReference type="ARBA" id="ARBA00022679"/>
    </source>
</evidence>
<dbReference type="GO" id="GO:0000030">
    <property type="term" value="F:mannosyltransferase activity"/>
    <property type="evidence" value="ECO:0007669"/>
    <property type="project" value="TreeGrafter"/>
</dbReference>
<evidence type="ECO:0008006" key="3">
    <source>
        <dbReference type="Google" id="ProtNLM"/>
    </source>
</evidence>
<name>A0A6C0LPW9_9ZZZZ</name>
<dbReference type="AlphaFoldDB" id="A0A6C0LPW9"/>
<dbReference type="Pfam" id="PF04488">
    <property type="entry name" value="Gly_transf_sug"/>
    <property type="match status" value="1"/>
</dbReference>
<keyword evidence="1" id="KW-0808">Transferase</keyword>
<dbReference type="InterPro" id="IPR007577">
    <property type="entry name" value="GlycoTrfase_DXD_sugar-bd_CS"/>
</dbReference>
<accession>A0A6C0LPW9</accession>
<dbReference type="EMBL" id="MN740541">
    <property type="protein sequence ID" value="QHU32779.1"/>
    <property type="molecule type" value="Genomic_DNA"/>
</dbReference>